<organism evidence="4 5">
    <name type="scientific">Niveomyces insectorum RCEF 264</name>
    <dbReference type="NCBI Taxonomy" id="1081102"/>
    <lineage>
        <taxon>Eukaryota</taxon>
        <taxon>Fungi</taxon>
        <taxon>Dikarya</taxon>
        <taxon>Ascomycota</taxon>
        <taxon>Pezizomycotina</taxon>
        <taxon>Sordariomycetes</taxon>
        <taxon>Hypocreomycetidae</taxon>
        <taxon>Hypocreales</taxon>
        <taxon>Cordycipitaceae</taxon>
        <taxon>Niveomyces</taxon>
    </lineage>
</organism>
<dbReference type="InterPro" id="IPR013766">
    <property type="entry name" value="Thioredoxin_domain"/>
</dbReference>
<dbReference type="Pfam" id="PF00085">
    <property type="entry name" value="Thioredoxin"/>
    <property type="match status" value="1"/>
</dbReference>
<dbReference type="OrthoDB" id="21221at2759"/>
<proteinExistence type="inferred from homology"/>
<dbReference type="Proteomes" id="UP000076874">
    <property type="component" value="Unassembled WGS sequence"/>
</dbReference>
<dbReference type="AlphaFoldDB" id="A0A167MPG8"/>
<dbReference type="CDD" id="cd02947">
    <property type="entry name" value="TRX_family"/>
    <property type="match status" value="1"/>
</dbReference>
<evidence type="ECO:0000313" key="5">
    <source>
        <dbReference type="Proteomes" id="UP000076874"/>
    </source>
</evidence>
<dbReference type="SUPFAM" id="SSF52833">
    <property type="entry name" value="Thioredoxin-like"/>
    <property type="match status" value="1"/>
</dbReference>
<dbReference type="STRING" id="1081102.A0A167MPG8"/>
<name>A0A167MPG8_9HYPO</name>
<dbReference type="PROSITE" id="PS51352">
    <property type="entry name" value="THIOREDOXIN_2"/>
    <property type="match status" value="1"/>
</dbReference>
<dbReference type="EMBL" id="AZHD01000023">
    <property type="protein sequence ID" value="OAA54612.1"/>
    <property type="molecule type" value="Genomic_DNA"/>
</dbReference>
<keyword evidence="5" id="KW-1185">Reference proteome</keyword>
<protein>
    <submittedName>
        <fullName evidence="4">Thioredoxin-like fold protein</fullName>
    </submittedName>
</protein>
<gene>
    <name evidence="4" type="ORF">SPI_08858</name>
</gene>
<dbReference type="PANTHER" id="PTHR46115">
    <property type="entry name" value="THIOREDOXIN-LIKE PROTEIN 1"/>
    <property type="match status" value="1"/>
</dbReference>
<evidence type="ECO:0000259" key="3">
    <source>
        <dbReference type="PROSITE" id="PS51352"/>
    </source>
</evidence>
<comment type="caution">
    <text evidence="4">The sequence shown here is derived from an EMBL/GenBank/DDBJ whole genome shotgun (WGS) entry which is preliminary data.</text>
</comment>
<dbReference type="InterPro" id="IPR036249">
    <property type="entry name" value="Thioredoxin-like_sf"/>
</dbReference>
<keyword evidence="2" id="KW-1015">Disulfide bond</keyword>
<comment type="similarity">
    <text evidence="1">Belongs to the thioredoxin family.</text>
</comment>
<evidence type="ECO:0000313" key="4">
    <source>
        <dbReference type="EMBL" id="OAA54612.1"/>
    </source>
</evidence>
<accession>A0A167MPG8</accession>
<evidence type="ECO:0000256" key="2">
    <source>
        <dbReference type="ARBA" id="ARBA00023157"/>
    </source>
</evidence>
<reference evidence="4 5" key="1">
    <citation type="journal article" date="2016" name="Genome Biol. Evol.">
        <title>Divergent and convergent evolution of fungal pathogenicity.</title>
        <authorList>
            <person name="Shang Y."/>
            <person name="Xiao G."/>
            <person name="Zheng P."/>
            <person name="Cen K."/>
            <person name="Zhan S."/>
            <person name="Wang C."/>
        </authorList>
    </citation>
    <scope>NUCLEOTIDE SEQUENCE [LARGE SCALE GENOMIC DNA]</scope>
    <source>
        <strain evidence="4 5">RCEF 264</strain>
    </source>
</reference>
<feature type="domain" description="Thioredoxin" evidence="3">
    <location>
        <begin position="1"/>
        <end position="116"/>
    </location>
</feature>
<dbReference type="Gene3D" id="3.40.30.10">
    <property type="entry name" value="Glutaredoxin"/>
    <property type="match status" value="1"/>
</dbReference>
<sequence>MAAIAELTSLEDYRAELSKPGRMVIDFYSTQCPPCKVIAPFYEKIAAKPANQDVRFFKINGLEEPGYTIQQAAGVVWWPTFVVYDNGEETFRRKVPNPPELVPVNELESYLEGKQQSADVDSK</sequence>
<evidence type="ECO:0000256" key="1">
    <source>
        <dbReference type="ARBA" id="ARBA00008987"/>
    </source>
</evidence>